<dbReference type="EMBL" id="JBHSEF010000022">
    <property type="protein sequence ID" value="MFC4355185.1"/>
    <property type="molecule type" value="Genomic_DNA"/>
</dbReference>
<keyword evidence="8" id="KW-0547">Nucleotide-binding</keyword>
<evidence type="ECO:0000256" key="12">
    <source>
        <dbReference type="ARBA" id="ARBA00023012"/>
    </source>
</evidence>
<comment type="subcellular location">
    <subcellularLocation>
        <location evidence="2">Cell membrane</location>
        <topology evidence="2">Multi-pass membrane protein</topology>
    </subcellularLocation>
</comment>
<evidence type="ECO:0000256" key="7">
    <source>
        <dbReference type="ARBA" id="ARBA00022692"/>
    </source>
</evidence>
<keyword evidence="13 14" id="KW-0472">Membrane</keyword>
<evidence type="ECO:0000313" key="17">
    <source>
        <dbReference type="EMBL" id="MFC4355185.1"/>
    </source>
</evidence>
<dbReference type="Pfam" id="PF00512">
    <property type="entry name" value="HisKA"/>
    <property type="match status" value="1"/>
</dbReference>
<dbReference type="Proteomes" id="UP001595733">
    <property type="component" value="Unassembled WGS sequence"/>
</dbReference>
<dbReference type="SMART" id="SM00304">
    <property type="entry name" value="HAMP"/>
    <property type="match status" value="1"/>
</dbReference>
<dbReference type="CDD" id="cd00082">
    <property type="entry name" value="HisKA"/>
    <property type="match status" value="1"/>
</dbReference>
<dbReference type="SUPFAM" id="SSF55874">
    <property type="entry name" value="ATPase domain of HSP90 chaperone/DNA topoisomerase II/histidine kinase"/>
    <property type="match status" value="1"/>
</dbReference>
<gene>
    <name evidence="17" type="ORF">ACFO0S_09015</name>
</gene>
<evidence type="ECO:0000256" key="14">
    <source>
        <dbReference type="SAM" id="Phobius"/>
    </source>
</evidence>
<dbReference type="InterPro" id="IPR004358">
    <property type="entry name" value="Sig_transdc_His_kin-like_C"/>
</dbReference>
<keyword evidence="10" id="KW-0067">ATP-binding</keyword>
<dbReference type="EC" id="2.7.13.3" evidence="3"/>
<dbReference type="InterPro" id="IPR036097">
    <property type="entry name" value="HisK_dim/P_sf"/>
</dbReference>
<organism evidence="17 18">
    <name type="scientific">Chryseomicrobium palamuruense</name>
    <dbReference type="NCBI Taxonomy" id="682973"/>
    <lineage>
        <taxon>Bacteria</taxon>
        <taxon>Bacillati</taxon>
        <taxon>Bacillota</taxon>
        <taxon>Bacilli</taxon>
        <taxon>Bacillales</taxon>
        <taxon>Caryophanaceae</taxon>
        <taxon>Chryseomicrobium</taxon>
    </lineage>
</organism>
<evidence type="ECO:0000256" key="9">
    <source>
        <dbReference type="ARBA" id="ARBA00022777"/>
    </source>
</evidence>
<dbReference type="GO" id="GO:0016301">
    <property type="term" value="F:kinase activity"/>
    <property type="evidence" value="ECO:0007669"/>
    <property type="project" value="UniProtKB-KW"/>
</dbReference>
<keyword evidence="11 14" id="KW-1133">Transmembrane helix</keyword>
<protein>
    <recommendedName>
        <fullName evidence="3">histidine kinase</fullName>
        <ecNumber evidence="3">2.7.13.3</ecNumber>
    </recommendedName>
</protein>
<dbReference type="Pfam" id="PF02518">
    <property type="entry name" value="HATPase_c"/>
    <property type="match status" value="1"/>
</dbReference>
<dbReference type="SMART" id="SM00388">
    <property type="entry name" value="HisKA"/>
    <property type="match status" value="1"/>
</dbReference>
<accession>A0ABV8UW50</accession>
<dbReference type="InterPro" id="IPR003661">
    <property type="entry name" value="HisK_dim/P_dom"/>
</dbReference>
<evidence type="ECO:0000256" key="11">
    <source>
        <dbReference type="ARBA" id="ARBA00022989"/>
    </source>
</evidence>
<evidence type="ECO:0000256" key="6">
    <source>
        <dbReference type="ARBA" id="ARBA00022679"/>
    </source>
</evidence>
<keyword evidence="5" id="KW-0597">Phosphoprotein</keyword>
<dbReference type="PROSITE" id="PS50109">
    <property type="entry name" value="HIS_KIN"/>
    <property type="match status" value="1"/>
</dbReference>
<dbReference type="RefSeq" id="WP_378141573.1">
    <property type="nucleotide sequence ID" value="NZ_JBHSEF010000022.1"/>
</dbReference>
<keyword evidence="7 14" id="KW-0812">Transmembrane</keyword>
<evidence type="ECO:0000256" key="3">
    <source>
        <dbReference type="ARBA" id="ARBA00012438"/>
    </source>
</evidence>
<dbReference type="InterPro" id="IPR005467">
    <property type="entry name" value="His_kinase_dom"/>
</dbReference>
<dbReference type="PANTHER" id="PTHR45436:SF5">
    <property type="entry name" value="SENSOR HISTIDINE KINASE TRCS"/>
    <property type="match status" value="1"/>
</dbReference>
<feature type="domain" description="Histidine kinase" evidence="15">
    <location>
        <begin position="236"/>
        <end position="440"/>
    </location>
</feature>
<dbReference type="Gene3D" id="1.10.287.130">
    <property type="match status" value="1"/>
</dbReference>
<evidence type="ECO:0000259" key="16">
    <source>
        <dbReference type="PROSITE" id="PS50885"/>
    </source>
</evidence>
<keyword evidence="4" id="KW-1003">Cell membrane</keyword>
<dbReference type="PROSITE" id="PS50885">
    <property type="entry name" value="HAMP"/>
    <property type="match status" value="1"/>
</dbReference>
<evidence type="ECO:0000256" key="13">
    <source>
        <dbReference type="ARBA" id="ARBA00023136"/>
    </source>
</evidence>
<evidence type="ECO:0000313" key="18">
    <source>
        <dbReference type="Proteomes" id="UP001595733"/>
    </source>
</evidence>
<comment type="caution">
    <text evidence="17">The sequence shown here is derived from an EMBL/GenBank/DDBJ whole genome shotgun (WGS) entry which is preliminary data.</text>
</comment>
<keyword evidence="18" id="KW-1185">Reference proteome</keyword>
<feature type="transmembrane region" description="Helical" evidence="14">
    <location>
        <begin position="7"/>
        <end position="30"/>
    </location>
</feature>
<name>A0ABV8UW50_9BACL</name>
<dbReference type="Gene3D" id="6.10.340.10">
    <property type="match status" value="1"/>
</dbReference>
<evidence type="ECO:0000256" key="5">
    <source>
        <dbReference type="ARBA" id="ARBA00022553"/>
    </source>
</evidence>
<feature type="transmembrane region" description="Helical" evidence="14">
    <location>
        <begin position="149"/>
        <end position="172"/>
    </location>
</feature>
<reference evidence="18" key="1">
    <citation type="journal article" date="2019" name="Int. J. Syst. Evol. Microbiol.">
        <title>The Global Catalogue of Microorganisms (GCM) 10K type strain sequencing project: providing services to taxonomists for standard genome sequencing and annotation.</title>
        <authorList>
            <consortium name="The Broad Institute Genomics Platform"/>
            <consortium name="The Broad Institute Genome Sequencing Center for Infectious Disease"/>
            <person name="Wu L."/>
            <person name="Ma J."/>
        </authorList>
    </citation>
    <scope>NUCLEOTIDE SEQUENCE [LARGE SCALE GENOMIC DNA]</scope>
    <source>
        <strain evidence="18">CCUG 50353</strain>
    </source>
</reference>
<dbReference type="SMART" id="SM00387">
    <property type="entry name" value="HATPase_c"/>
    <property type="match status" value="1"/>
</dbReference>
<proteinExistence type="predicted"/>
<dbReference type="Gene3D" id="3.30.565.10">
    <property type="entry name" value="Histidine kinase-like ATPase, C-terminal domain"/>
    <property type="match status" value="1"/>
</dbReference>
<evidence type="ECO:0000259" key="15">
    <source>
        <dbReference type="PROSITE" id="PS50109"/>
    </source>
</evidence>
<feature type="domain" description="HAMP" evidence="16">
    <location>
        <begin position="174"/>
        <end position="228"/>
    </location>
</feature>
<evidence type="ECO:0000256" key="2">
    <source>
        <dbReference type="ARBA" id="ARBA00004651"/>
    </source>
</evidence>
<dbReference type="CDD" id="cd00075">
    <property type="entry name" value="HATPase"/>
    <property type="match status" value="1"/>
</dbReference>
<dbReference type="PRINTS" id="PR00344">
    <property type="entry name" value="BCTRLSENSOR"/>
</dbReference>
<evidence type="ECO:0000256" key="4">
    <source>
        <dbReference type="ARBA" id="ARBA00022475"/>
    </source>
</evidence>
<evidence type="ECO:0000256" key="8">
    <source>
        <dbReference type="ARBA" id="ARBA00022741"/>
    </source>
</evidence>
<evidence type="ECO:0000256" key="10">
    <source>
        <dbReference type="ARBA" id="ARBA00022840"/>
    </source>
</evidence>
<sequence length="440" mass="49862">MKLKAKIHIYSTLLACITILFVNGLTFFLVQQNAYSNAANPLRNDIQQIAAALTSVQEERDIPTILRAYIPENGAIRVVENNQLLFSIDTVDRLHNYEVAIPPSKPFIQSEWNNQTVLSVATEALIGTGQIVQIQLHQTQQELDDTLTLLMRTFLFVTIAGILLLFTSNFILGRQITAPIEKLISQMRANRQHAAYQEIDVDAEMRDETAQLSREFNAMMRQLEENYRKQEQFVSNASHELKTPLTIIESYANLLKRRGVEDPAVTQEAINAITSETDRMKKLLEQFLELARSTQPVDVDLVWMDLSPIVRQVAMQMERITERTVLLSIPEILQKQMEPSRFRQLLTLLLDNAIKYSEKDVRIEMDSSAIRIHDQGQGIPEDALPHVFDRFYRVDEARSRVAGGSGIGLALAKELAGQVNMDLTLRSEVGLGTTAILTFR</sequence>
<dbReference type="SUPFAM" id="SSF47384">
    <property type="entry name" value="Homodimeric domain of signal transducing histidine kinase"/>
    <property type="match status" value="1"/>
</dbReference>
<evidence type="ECO:0000256" key="1">
    <source>
        <dbReference type="ARBA" id="ARBA00000085"/>
    </source>
</evidence>
<keyword evidence="9 17" id="KW-0418">Kinase</keyword>
<comment type="catalytic activity">
    <reaction evidence="1">
        <text>ATP + protein L-histidine = ADP + protein N-phospho-L-histidine.</text>
        <dbReference type="EC" id="2.7.13.3"/>
    </reaction>
</comment>
<dbReference type="InterPro" id="IPR050428">
    <property type="entry name" value="TCS_sensor_his_kinase"/>
</dbReference>
<dbReference type="InterPro" id="IPR003660">
    <property type="entry name" value="HAMP_dom"/>
</dbReference>
<keyword evidence="6" id="KW-0808">Transferase</keyword>
<dbReference type="InterPro" id="IPR003594">
    <property type="entry name" value="HATPase_dom"/>
</dbReference>
<dbReference type="PANTHER" id="PTHR45436">
    <property type="entry name" value="SENSOR HISTIDINE KINASE YKOH"/>
    <property type="match status" value="1"/>
</dbReference>
<dbReference type="InterPro" id="IPR036890">
    <property type="entry name" value="HATPase_C_sf"/>
</dbReference>
<keyword evidence="12" id="KW-0902">Two-component regulatory system</keyword>